<dbReference type="FunFam" id="1.20.1260.20:FF:000001">
    <property type="entry name" value="PPE family protein PPE41"/>
    <property type="match status" value="1"/>
</dbReference>
<dbReference type="GO" id="GO:0052572">
    <property type="term" value="P:response to host immune response"/>
    <property type="evidence" value="ECO:0007669"/>
    <property type="project" value="TreeGrafter"/>
</dbReference>
<organism evidence="3 4">
    <name type="scientific">Mycobacterium simiae</name>
    <name type="common">Mycobacterium habana</name>
    <dbReference type="NCBI Taxonomy" id="1784"/>
    <lineage>
        <taxon>Bacteria</taxon>
        <taxon>Bacillati</taxon>
        <taxon>Actinomycetota</taxon>
        <taxon>Actinomycetes</taxon>
        <taxon>Mycobacteriales</taxon>
        <taxon>Mycobacteriaceae</taxon>
        <taxon>Mycobacterium</taxon>
        <taxon>Mycobacterium simiae complex</taxon>
    </lineage>
</organism>
<dbReference type="EMBL" id="VTZN01000471">
    <property type="protein sequence ID" value="KAA1241565.1"/>
    <property type="molecule type" value="Genomic_DNA"/>
</dbReference>
<dbReference type="SUPFAM" id="SSF140459">
    <property type="entry name" value="PE/PPE dimer-like"/>
    <property type="match status" value="1"/>
</dbReference>
<evidence type="ECO:0000313" key="3">
    <source>
        <dbReference type="EMBL" id="KAA1241565.1"/>
    </source>
</evidence>
<evidence type="ECO:0000256" key="1">
    <source>
        <dbReference type="ARBA" id="ARBA00010652"/>
    </source>
</evidence>
<gene>
    <name evidence="3" type="ORF">F0Q45_26475</name>
</gene>
<dbReference type="Proteomes" id="UP000324701">
    <property type="component" value="Unassembled WGS sequence"/>
</dbReference>
<keyword evidence="4" id="KW-1185">Reference proteome</keyword>
<dbReference type="InterPro" id="IPR000030">
    <property type="entry name" value="PPE_dom"/>
</dbReference>
<dbReference type="InterPro" id="IPR038332">
    <property type="entry name" value="PPE_sf"/>
</dbReference>
<evidence type="ECO:0000259" key="2">
    <source>
        <dbReference type="Pfam" id="PF00823"/>
    </source>
</evidence>
<dbReference type="PANTHER" id="PTHR46766">
    <property type="entry name" value="GLUTAMINE-RICH PROTEIN 2"/>
    <property type="match status" value="1"/>
</dbReference>
<protein>
    <submittedName>
        <fullName evidence="3">PPE family protein</fullName>
    </submittedName>
</protein>
<feature type="domain" description="PPE" evidence="2">
    <location>
        <begin position="4"/>
        <end position="169"/>
    </location>
</feature>
<comment type="similarity">
    <text evidence="1">Belongs to the mycobacterial PPE family.</text>
</comment>
<accession>A0A5B1B119</accession>
<comment type="caution">
    <text evidence="3">The sequence shown here is derived from an EMBL/GenBank/DDBJ whole genome shotgun (WGS) entry which is preliminary data.</text>
</comment>
<reference evidence="3 4" key="1">
    <citation type="submission" date="2019-09" db="EMBL/GenBank/DDBJ databases">
        <title>Report of infection by Mycobacterium simiae a patient suffering from pulmonary tuberculosis.</title>
        <authorList>
            <person name="Mohanty P.S."/>
            <person name="Bansal A.K."/>
            <person name="Singh H."/>
            <person name="Sharma S."/>
            <person name="Patil S.A."/>
            <person name="Upadhaya P."/>
            <person name="Singh P.K."/>
            <person name="Kumar D."/>
            <person name="Kumar S."/>
            <person name="Singh R.K."/>
            <person name="Chaudhary B."/>
        </authorList>
    </citation>
    <scope>NUCLEOTIDE SEQUENCE [LARGE SCALE GENOMIC DNA]</scope>
    <source>
        <strain evidence="3 4">JAL-560-SIM</strain>
    </source>
</reference>
<evidence type="ECO:0000313" key="4">
    <source>
        <dbReference type="Proteomes" id="UP000324701"/>
    </source>
</evidence>
<dbReference type="OrthoDB" id="4750407at2"/>
<feature type="non-terminal residue" evidence="3">
    <location>
        <position position="181"/>
    </location>
</feature>
<proteinExistence type="inferred from homology"/>
<dbReference type="Pfam" id="PF00823">
    <property type="entry name" value="PPE"/>
    <property type="match status" value="1"/>
</dbReference>
<sequence length="181" mass="17601">MMSFVVLPPEVNSLRMFSGAGSAPMLAAAAAWSGLAEELGSAAAAFASVTSGLAGGSGQVWQGPAAAAMLSVAGPYAGWLSAAAARAAGAAVQAKAVAGVFEAARAAVIHPVAVAANRNAFVQLVLSNVFGQNAPAIAAAEGVYEEMWAADVAAMVGYHGGVSAAAAQLASWQGSLSSLPG</sequence>
<name>A0A5B1B119_MYCSI</name>
<dbReference type="AlphaFoldDB" id="A0A5B1B119"/>
<dbReference type="Gene3D" id="1.20.1260.20">
    <property type="entry name" value="PPE superfamily"/>
    <property type="match status" value="1"/>
</dbReference>
<dbReference type="PANTHER" id="PTHR46766:SF1">
    <property type="entry name" value="GLUTAMINE-RICH PROTEIN 2"/>
    <property type="match status" value="1"/>
</dbReference>